<protein>
    <submittedName>
        <fullName evidence="1">Uncharacterized protein</fullName>
    </submittedName>
</protein>
<keyword evidence="2" id="KW-1185">Reference proteome</keyword>
<sequence>MLFIAGDHGEGWCRGGGPGSDGDHIGGRVRGVDVEGDGLRDSEVDVDAQRTVKVSRKTRTSVQKVARVAVCGATFQWQVMWF</sequence>
<reference evidence="1" key="1">
    <citation type="journal article" date="2021" name="bioRxiv">
        <title>Whole Genome Assembly and Annotation of Northern Wild Rice, Zizania palustris L., Supports a Whole Genome Duplication in the Zizania Genus.</title>
        <authorList>
            <person name="Haas M."/>
            <person name="Kono T."/>
            <person name="Macchietto M."/>
            <person name="Millas R."/>
            <person name="McGilp L."/>
            <person name="Shao M."/>
            <person name="Duquette J."/>
            <person name="Hirsch C.N."/>
            <person name="Kimball J."/>
        </authorList>
    </citation>
    <scope>NUCLEOTIDE SEQUENCE</scope>
    <source>
        <tissue evidence="1">Fresh leaf tissue</tissue>
    </source>
</reference>
<evidence type="ECO:0000313" key="1">
    <source>
        <dbReference type="EMBL" id="KAG8100524.1"/>
    </source>
</evidence>
<name>A0A8J5X2P0_ZIZPA</name>
<dbReference type="Proteomes" id="UP000729402">
    <property type="component" value="Unassembled WGS sequence"/>
</dbReference>
<reference evidence="1" key="2">
    <citation type="submission" date="2021-02" db="EMBL/GenBank/DDBJ databases">
        <authorList>
            <person name="Kimball J.A."/>
            <person name="Haas M.W."/>
            <person name="Macchietto M."/>
            <person name="Kono T."/>
            <person name="Duquette J."/>
            <person name="Shao M."/>
        </authorList>
    </citation>
    <scope>NUCLEOTIDE SEQUENCE</scope>
    <source>
        <tissue evidence="1">Fresh leaf tissue</tissue>
    </source>
</reference>
<gene>
    <name evidence="1" type="ORF">GUJ93_ZPchr0013g36595</name>
</gene>
<organism evidence="1 2">
    <name type="scientific">Zizania palustris</name>
    <name type="common">Northern wild rice</name>
    <dbReference type="NCBI Taxonomy" id="103762"/>
    <lineage>
        <taxon>Eukaryota</taxon>
        <taxon>Viridiplantae</taxon>
        <taxon>Streptophyta</taxon>
        <taxon>Embryophyta</taxon>
        <taxon>Tracheophyta</taxon>
        <taxon>Spermatophyta</taxon>
        <taxon>Magnoliopsida</taxon>
        <taxon>Liliopsida</taxon>
        <taxon>Poales</taxon>
        <taxon>Poaceae</taxon>
        <taxon>BOP clade</taxon>
        <taxon>Oryzoideae</taxon>
        <taxon>Oryzeae</taxon>
        <taxon>Zizaniinae</taxon>
        <taxon>Zizania</taxon>
    </lineage>
</organism>
<dbReference type="EMBL" id="JAAALK010000079">
    <property type="protein sequence ID" value="KAG8100524.1"/>
    <property type="molecule type" value="Genomic_DNA"/>
</dbReference>
<dbReference type="AlphaFoldDB" id="A0A8J5X2P0"/>
<evidence type="ECO:0000313" key="2">
    <source>
        <dbReference type="Proteomes" id="UP000729402"/>
    </source>
</evidence>
<accession>A0A8J5X2P0</accession>
<proteinExistence type="predicted"/>
<comment type="caution">
    <text evidence="1">The sequence shown here is derived from an EMBL/GenBank/DDBJ whole genome shotgun (WGS) entry which is preliminary data.</text>
</comment>